<reference evidence="1 2" key="1">
    <citation type="journal article" date="2024" name="G3 (Bethesda)">
        <title>Genome assembly of Hibiscus sabdariffa L. provides insights into metabolisms of medicinal natural products.</title>
        <authorList>
            <person name="Kim T."/>
        </authorList>
    </citation>
    <scope>NUCLEOTIDE SEQUENCE [LARGE SCALE GENOMIC DNA]</scope>
    <source>
        <strain evidence="1">TK-2024</strain>
        <tissue evidence="1">Old leaves</tissue>
    </source>
</reference>
<name>A0ABR2NFI6_9ROSI</name>
<comment type="caution">
    <text evidence="1">The sequence shown here is derived from an EMBL/GenBank/DDBJ whole genome shotgun (WGS) entry which is preliminary data.</text>
</comment>
<dbReference type="EMBL" id="JBBPBN010000155">
    <property type="protein sequence ID" value="KAK8974950.1"/>
    <property type="molecule type" value="Genomic_DNA"/>
</dbReference>
<dbReference type="Gene3D" id="3.40.50.720">
    <property type="entry name" value="NAD(P)-binding Rossmann-like Domain"/>
    <property type="match status" value="1"/>
</dbReference>
<dbReference type="Gene3D" id="3.90.180.10">
    <property type="entry name" value="Medium-chain alcohol dehydrogenases, catalytic domain"/>
    <property type="match status" value="1"/>
</dbReference>
<evidence type="ECO:0000313" key="2">
    <source>
        <dbReference type="Proteomes" id="UP001396334"/>
    </source>
</evidence>
<organism evidence="1 2">
    <name type="scientific">Hibiscus sabdariffa</name>
    <name type="common">roselle</name>
    <dbReference type="NCBI Taxonomy" id="183260"/>
    <lineage>
        <taxon>Eukaryota</taxon>
        <taxon>Viridiplantae</taxon>
        <taxon>Streptophyta</taxon>
        <taxon>Embryophyta</taxon>
        <taxon>Tracheophyta</taxon>
        <taxon>Spermatophyta</taxon>
        <taxon>Magnoliopsida</taxon>
        <taxon>eudicotyledons</taxon>
        <taxon>Gunneridae</taxon>
        <taxon>Pentapetalae</taxon>
        <taxon>rosids</taxon>
        <taxon>malvids</taxon>
        <taxon>Malvales</taxon>
        <taxon>Malvaceae</taxon>
        <taxon>Malvoideae</taxon>
        <taxon>Hibiscus</taxon>
    </lineage>
</organism>
<sequence>MALDYEDFDEIEYDVETDEIEKDVEISGKPLIKDELSPKPASVTHVEASAIPFAVLTAWHTLIRSSRITKGQRLLVISGAVGSRRSWATEEAPHKAKARWHTTSDDKRMPLKLFDGREVLHLKGFEMLFGVEELC</sequence>
<dbReference type="InterPro" id="IPR036291">
    <property type="entry name" value="NAD(P)-bd_dom_sf"/>
</dbReference>
<protein>
    <submittedName>
        <fullName evidence="1">Uncharacterized protein</fullName>
    </submittedName>
</protein>
<accession>A0ABR2NFI6</accession>
<dbReference type="SUPFAM" id="SSF51735">
    <property type="entry name" value="NAD(P)-binding Rossmann-fold domains"/>
    <property type="match status" value="1"/>
</dbReference>
<gene>
    <name evidence="1" type="ORF">V6N11_039729</name>
</gene>
<proteinExistence type="predicted"/>
<evidence type="ECO:0000313" key="1">
    <source>
        <dbReference type="EMBL" id="KAK8974950.1"/>
    </source>
</evidence>
<keyword evidence="2" id="KW-1185">Reference proteome</keyword>
<dbReference type="Proteomes" id="UP001396334">
    <property type="component" value="Unassembled WGS sequence"/>
</dbReference>